<dbReference type="PRINTS" id="PR00395">
    <property type="entry name" value="RIBOSOMALS2"/>
</dbReference>
<evidence type="ECO:0000256" key="8">
    <source>
        <dbReference type="ARBA" id="ARBA00083109"/>
    </source>
</evidence>
<dbReference type="InterPro" id="IPR001865">
    <property type="entry name" value="Ribosomal_uS2"/>
</dbReference>
<evidence type="ECO:0000256" key="1">
    <source>
        <dbReference type="ARBA" id="ARBA00004173"/>
    </source>
</evidence>
<proteinExistence type="inferred from homology"/>
<comment type="subcellular location">
    <subcellularLocation>
        <location evidence="1">Mitochondrion</location>
    </subcellularLocation>
</comment>
<dbReference type="InterPro" id="IPR013865">
    <property type="entry name" value="FAM32A"/>
</dbReference>
<dbReference type="Pfam" id="PF08555">
    <property type="entry name" value="FAM32A"/>
    <property type="match status" value="1"/>
</dbReference>
<evidence type="ECO:0000256" key="2">
    <source>
        <dbReference type="ARBA" id="ARBA00006242"/>
    </source>
</evidence>
<dbReference type="PANTHER" id="PTHR12534:SF0">
    <property type="entry name" value="SMALL RIBOSOMAL SUBUNIT PROTEIN US2M"/>
    <property type="match status" value="1"/>
</dbReference>
<evidence type="ECO:0000256" key="3">
    <source>
        <dbReference type="ARBA" id="ARBA00022980"/>
    </source>
</evidence>
<organism evidence="11">
    <name type="scientific">Alona affinis</name>
    <dbReference type="NCBI Taxonomy" id="381656"/>
    <lineage>
        <taxon>Eukaryota</taxon>
        <taxon>Metazoa</taxon>
        <taxon>Ecdysozoa</taxon>
        <taxon>Arthropoda</taxon>
        <taxon>Crustacea</taxon>
        <taxon>Branchiopoda</taxon>
        <taxon>Diplostraca</taxon>
        <taxon>Cladocera</taxon>
        <taxon>Anomopoda</taxon>
        <taxon>Chydoridae</taxon>
        <taxon>Alona</taxon>
    </lineage>
</organism>
<feature type="transmembrane region" description="Helical" evidence="10">
    <location>
        <begin position="142"/>
        <end position="160"/>
    </location>
</feature>
<evidence type="ECO:0000256" key="9">
    <source>
        <dbReference type="SAM" id="MobiDB-lite"/>
    </source>
</evidence>
<dbReference type="InterPro" id="IPR005706">
    <property type="entry name" value="Ribosomal_uS2_bac/mit/plastid"/>
</dbReference>
<keyword evidence="4" id="KW-0496">Mitochondrion</keyword>
<dbReference type="Pfam" id="PF00318">
    <property type="entry name" value="Ribosomal_S2"/>
    <property type="match status" value="1"/>
</dbReference>
<dbReference type="PANTHER" id="PTHR12534">
    <property type="entry name" value="30S RIBOSOMAL PROTEIN S2 PROKARYOTIC AND ORGANELLAR"/>
    <property type="match status" value="1"/>
</dbReference>
<keyword evidence="5" id="KW-0687">Ribonucleoprotein</keyword>
<dbReference type="GO" id="GO:0005763">
    <property type="term" value="C:mitochondrial small ribosomal subunit"/>
    <property type="evidence" value="ECO:0007669"/>
    <property type="project" value="UniProtKB-ARBA"/>
</dbReference>
<dbReference type="CDD" id="cd01425">
    <property type="entry name" value="RPS2"/>
    <property type="match status" value="1"/>
</dbReference>
<gene>
    <name evidence="11" type="primary">EOG090X0B5N</name>
</gene>
<keyword evidence="10" id="KW-1133">Transmembrane helix</keyword>
<protein>
    <recommendedName>
        <fullName evidence="7">Small ribosomal subunit protein uS2m</fullName>
    </recommendedName>
    <alternativeName>
        <fullName evidence="8">28S ribosomal protein S2, mitochondrial</fullName>
    </alternativeName>
</protein>
<dbReference type="FunFam" id="3.40.50.10490:FF:000026">
    <property type="entry name" value="28S ribosomal protein S2, mitochondrial"/>
    <property type="match status" value="1"/>
</dbReference>
<dbReference type="InterPro" id="IPR018130">
    <property type="entry name" value="Ribosomal_uS2_CS"/>
</dbReference>
<evidence type="ECO:0000256" key="6">
    <source>
        <dbReference type="ARBA" id="ARBA00059792"/>
    </source>
</evidence>
<dbReference type="EMBL" id="OC978334">
    <property type="protein sequence ID" value="CAG4634989.1"/>
    <property type="molecule type" value="Genomic_DNA"/>
</dbReference>
<dbReference type="HAMAP" id="MF_00291_B">
    <property type="entry name" value="Ribosomal_uS2_B"/>
    <property type="match status" value="1"/>
</dbReference>
<name>A0A9N6WR80_9CRUS</name>
<feature type="region of interest" description="Disordered" evidence="9">
    <location>
        <begin position="18"/>
        <end position="59"/>
    </location>
</feature>
<dbReference type="InterPro" id="IPR023591">
    <property type="entry name" value="Ribosomal_uS2_flav_dom_sf"/>
</dbReference>
<accession>A0A9N6WR80</accession>
<dbReference type="GO" id="GO:0003735">
    <property type="term" value="F:structural constituent of ribosome"/>
    <property type="evidence" value="ECO:0007669"/>
    <property type="project" value="InterPro"/>
</dbReference>
<dbReference type="PROSITE" id="PS00962">
    <property type="entry name" value="RIBOSOMAL_S2_1"/>
    <property type="match status" value="1"/>
</dbReference>
<dbReference type="SUPFAM" id="SSF52313">
    <property type="entry name" value="Ribosomal protein S2"/>
    <property type="match status" value="1"/>
</dbReference>
<sequence length="379" mass="42658">MEYEAVVKGALKLKGTANKEIQKKSKKKNKEKAQHDVDSKPTEATSSTKVETSHPQHHKQAIFKTKAQLKFEQMKEEQLKKRILDKASKTHKQRVEEFNRHLDSLTEHFDIPKLQTAPAAVPDITSSNDTAIIQKQSEFYDMFLSTIVLHLIFFFFFNAAKEILNPLRFADYFGVRKLFKVKDLFEAKVHFGHKQGNLHPNMKRYIFGSRLGHLIFDLDQTASLLQDALNFTAHVAYRGGIILFVAHYPQHTLTIEKAAEEAGEYSHARDWDVTILTNSEVNYKGITRLPDLCILLSTINPNSQQHTAVLDAAKMCIPTIGIVDSNSNPNLITYPVPGNDDSPSAIQLYCNLFRDAILLGKAAAAKEAASQSVKPVTSK</sequence>
<keyword evidence="3" id="KW-0689">Ribosomal protein</keyword>
<dbReference type="Gene3D" id="3.40.50.10490">
    <property type="entry name" value="Glucose-6-phosphate isomerase like protein, domain 1"/>
    <property type="match status" value="1"/>
</dbReference>
<dbReference type="AlphaFoldDB" id="A0A9N6WR80"/>
<evidence type="ECO:0000256" key="4">
    <source>
        <dbReference type="ARBA" id="ARBA00023128"/>
    </source>
</evidence>
<dbReference type="GO" id="GO:0006412">
    <property type="term" value="P:translation"/>
    <property type="evidence" value="ECO:0007669"/>
    <property type="project" value="InterPro"/>
</dbReference>
<comment type="similarity">
    <text evidence="2">Belongs to the universal ribosomal protein uS2 family.</text>
</comment>
<keyword evidence="10" id="KW-0472">Membrane</keyword>
<reference evidence="11" key="1">
    <citation type="submission" date="2021-04" db="EMBL/GenBank/DDBJ databases">
        <authorList>
            <person name="Cornetti L."/>
        </authorList>
    </citation>
    <scope>NUCLEOTIDE SEQUENCE</scope>
</reference>
<keyword evidence="10" id="KW-0812">Transmembrane</keyword>
<comment type="function">
    <text evidence="6">Required for mitoribosome formation and stability, and mitochondrial translation.</text>
</comment>
<evidence type="ECO:0000256" key="5">
    <source>
        <dbReference type="ARBA" id="ARBA00023274"/>
    </source>
</evidence>
<dbReference type="GO" id="GO:0005743">
    <property type="term" value="C:mitochondrial inner membrane"/>
    <property type="evidence" value="ECO:0007669"/>
    <property type="project" value="UniProtKB-ARBA"/>
</dbReference>
<evidence type="ECO:0000313" key="11">
    <source>
        <dbReference type="EMBL" id="CAG4634989.1"/>
    </source>
</evidence>
<feature type="compositionally biased region" description="Basic and acidic residues" evidence="9">
    <location>
        <begin position="31"/>
        <end position="41"/>
    </location>
</feature>
<evidence type="ECO:0000256" key="10">
    <source>
        <dbReference type="SAM" id="Phobius"/>
    </source>
</evidence>
<evidence type="ECO:0000256" key="7">
    <source>
        <dbReference type="ARBA" id="ARBA00071390"/>
    </source>
</evidence>